<evidence type="ECO:0000313" key="1">
    <source>
        <dbReference type="EMBL" id="PMD45938.1"/>
    </source>
</evidence>
<evidence type="ECO:0000313" key="2">
    <source>
        <dbReference type="Proteomes" id="UP000235786"/>
    </source>
</evidence>
<dbReference type="OrthoDB" id="5400409at2759"/>
<proteinExistence type="predicted"/>
<name>A0A2J6S5C3_HYAVF</name>
<keyword evidence="2" id="KW-1185">Reference proteome</keyword>
<dbReference type="Proteomes" id="UP000235786">
    <property type="component" value="Unassembled WGS sequence"/>
</dbReference>
<organism evidence="1 2">
    <name type="scientific">Hyaloscypha variabilis (strain UAMH 11265 / GT02V1 / F)</name>
    <name type="common">Meliniomyces variabilis</name>
    <dbReference type="NCBI Taxonomy" id="1149755"/>
    <lineage>
        <taxon>Eukaryota</taxon>
        <taxon>Fungi</taxon>
        <taxon>Dikarya</taxon>
        <taxon>Ascomycota</taxon>
        <taxon>Pezizomycotina</taxon>
        <taxon>Leotiomycetes</taxon>
        <taxon>Helotiales</taxon>
        <taxon>Hyaloscyphaceae</taxon>
        <taxon>Hyaloscypha</taxon>
        <taxon>Hyaloscypha variabilis</taxon>
    </lineage>
</organism>
<dbReference type="EMBL" id="KZ613939">
    <property type="protein sequence ID" value="PMD45938.1"/>
    <property type="molecule type" value="Genomic_DNA"/>
</dbReference>
<sequence>MSFFSADYVRSDANFAWNLYQIERSEDLNASRQHQEFWNDVKVLEENLRNILLVIENAKATWVQHSLPRMRSPGLPLQIDWELSSIGEIVGDYQKTLYDCQKLLDDNPELRKNRNFAYNIEWNYVLEPEVDQLRKRLQFHNTKILILLRPLELTLLSEIHRDLASRIDAVHHTLLQLKGLLIQDVGLALSEKEGVLVVDLDIPAEIKSRFQASAEKSYPDIRTIGNFPLQAGADSFVQYFTQSTKSFIPRGSLLDERTPPPQQYLALLKCVWIMRRLSNCEALRSAPIGSQWHGYVHQLREDLSIECQRFKAPLAERLIDPDLSGVRNDNAYDIWPAENIADYMSRHTEERALEEVLGFPMPSQSESLHRGFKILKLGSTRYRIVESVEDRNNTSINRQEQKMEIDLKTVIFTPLYAIPSSRPEALEVRIASPTADITPTFLEPKHIFNLQHLFTGYKVFEKYDQTMVTVSFTISGKPDPLIEHGRLQLWLPRQFGGSRKTYKYLRSVSLKSELSSLTSGFFKS</sequence>
<reference evidence="1 2" key="1">
    <citation type="submission" date="2016-04" db="EMBL/GenBank/DDBJ databases">
        <title>A degradative enzymes factory behind the ericoid mycorrhizal symbiosis.</title>
        <authorList>
            <consortium name="DOE Joint Genome Institute"/>
            <person name="Martino E."/>
            <person name="Morin E."/>
            <person name="Grelet G."/>
            <person name="Kuo A."/>
            <person name="Kohler A."/>
            <person name="Daghino S."/>
            <person name="Barry K."/>
            <person name="Choi C."/>
            <person name="Cichocki N."/>
            <person name="Clum A."/>
            <person name="Copeland A."/>
            <person name="Hainaut M."/>
            <person name="Haridas S."/>
            <person name="Labutti K."/>
            <person name="Lindquist E."/>
            <person name="Lipzen A."/>
            <person name="Khouja H.-R."/>
            <person name="Murat C."/>
            <person name="Ohm R."/>
            <person name="Olson A."/>
            <person name="Spatafora J."/>
            <person name="Veneault-Fourrey C."/>
            <person name="Henrissat B."/>
            <person name="Grigoriev I."/>
            <person name="Martin F."/>
            <person name="Perotto S."/>
        </authorList>
    </citation>
    <scope>NUCLEOTIDE SEQUENCE [LARGE SCALE GENOMIC DNA]</scope>
    <source>
        <strain evidence="1 2">F</strain>
    </source>
</reference>
<dbReference type="AlphaFoldDB" id="A0A2J6S5C3"/>
<protein>
    <submittedName>
        <fullName evidence="1">Uncharacterized protein</fullName>
    </submittedName>
</protein>
<gene>
    <name evidence="1" type="ORF">L207DRAFT_628596</name>
</gene>
<accession>A0A2J6S5C3</accession>